<name>A0A9D1N6F0_9FIRM</name>
<protein>
    <submittedName>
        <fullName evidence="1">Uncharacterized protein</fullName>
    </submittedName>
</protein>
<sequence>MGGNADMRNRGMLAAGLEAELRKNRMRLERLRDEYSRLPEGDIFIVNKGKQCSYYFYKDKKTRSLRKNDEMTGKLIRKRVLANTITALSIYCATLENADCQFRKALEKTGKGRAVKTLARIGELPDRDRYILSPGEYAWKYEDYPKNGYRREMLRYKTEKGIRVRSKSEKLIGDKLEKHGIVYRYEARLTIDGQDLYPDFMIMSRDGKIVVWEHFGLMDNSDYFFRACRKIEYYRRAGFTQHTNLICTYEEDVEDGAILDGIIERFELTI</sequence>
<gene>
    <name evidence="1" type="ORF">IAD25_04640</name>
</gene>
<reference evidence="1" key="1">
    <citation type="submission" date="2020-10" db="EMBL/GenBank/DDBJ databases">
        <authorList>
            <person name="Gilroy R."/>
        </authorList>
    </citation>
    <scope>NUCLEOTIDE SEQUENCE</scope>
    <source>
        <strain evidence="1">ChiSjej4B22-8349</strain>
    </source>
</reference>
<comment type="caution">
    <text evidence="1">The sequence shown here is derived from an EMBL/GenBank/DDBJ whole genome shotgun (WGS) entry which is preliminary data.</text>
</comment>
<accession>A0A9D1N6F0</accession>
<dbReference type="EMBL" id="DVOB01000104">
    <property type="protein sequence ID" value="HIU95983.1"/>
    <property type="molecule type" value="Genomic_DNA"/>
</dbReference>
<evidence type="ECO:0000313" key="1">
    <source>
        <dbReference type="EMBL" id="HIU95983.1"/>
    </source>
</evidence>
<organism evidence="1 2">
    <name type="scientific">Candidatus Allocopromorpha excrementipullorum</name>
    <dbReference type="NCBI Taxonomy" id="2840743"/>
    <lineage>
        <taxon>Bacteria</taxon>
        <taxon>Bacillati</taxon>
        <taxon>Bacillota</taxon>
        <taxon>Clostridia</taxon>
        <taxon>Eubacteriales</taxon>
        <taxon>Eubacteriaceae</taxon>
        <taxon>Eubacteriaceae incertae sedis</taxon>
        <taxon>Candidatus Allocopromorpha</taxon>
    </lineage>
</organism>
<evidence type="ECO:0000313" key="2">
    <source>
        <dbReference type="Proteomes" id="UP000824130"/>
    </source>
</evidence>
<reference evidence="1" key="2">
    <citation type="journal article" date="2021" name="PeerJ">
        <title>Extensive microbial diversity within the chicken gut microbiome revealed by metagenomics and culture.</title>
        <authorList>
            <person name="Gilroy R."/>
            <person name="Ravi A."/>
            <person name="Getino M."/>
            <person name="Pursley I."/>
            <person name="Horton D.L."/>
            <person name="Alikhan N.F."/>
            <person name="Baker D."/>
            <person name="Gharbi K."/>
            <person name="Hall N."/>
            <person name="Watson M."/>
            <person name="Adriaenssens E.M."/>
            <person name="Foster-Nyarko E."/>
            <person name="Jarju S."/>
            <person name="Secka A."/>
            <person name="Antonio M."/>
            <person name="Oren A."/>
            <person name="Chaudhuri R.R."/>
            <person name="La Ragione R."/>
            <person name="Hildebrand F."/>
            <person name="Pallen M.J."/>
        </authorList>
    </citation>
    <scope>NUCLEOTIDE SEQUENCE</scope>
    <source>
        <strain evidence="1">ChiSjej4B22-8349</strain>
    </source>
</reference>
<proteinExistence type="predicted"/>
<dbReference type="Proteomes" id="UP000824130">
    <property type="component" value="Unassembled WGS sequence"/>
</dbReference>
<dbReference type="AlphaFoldDB" id="A0A9D1N6F0"/>